<evidence type="ECO:0000256" key="2">
    <source>
        <dbReference type="SAM" id="Phobius"/>
    </source>
</evidence>
<dbReference type="AlphaFoldDB" id="A0A4U5NG19"/>
<feature type="region of interest" description="Disordered" evidence="1">
    <location>
        <begin position="314"/>
        <end position="334"/>
    </location>
</feature>
<keyword evidence="2" id="KW-0472">Membrane</keyword>
<organism evidence="3 4">
    <name type="scientific">Steinernema carpocapsae</name>
    <name type="common">Entomopathogenic nematode</name>
    <dbReference type="NCBI Taxonomy" id="34508"/>
    <lineage>
        <taxon>Eukaryota</taxon>
        <taxon>Metazoa</taxon>
        <taxon>Ecdysozoa</taxon>
        <taxon>Nematoda</taxon>
        <taxon>Chromadorea</taxon>
        <taxon>Rhabditida</taxon>
        <taxon>Tylenchina</taxon>
        <taxon>Panagrolaimomorpha</taxon>
        <taxon>Strongyloidoidea</taxon>
        <taxon>Steinernematidae</taxon>
        <taxon>Steinernema</taxon>
    </lineage>
</organism>
<feature type="compositionally biased region" description="Basic and acidic residues" evidence="1">
    <location>
        <begin position="232"/>
        <end position="241"/>
    </location>
</feature>
<accession>A0A4U5NG19</accession>
<keyword evidence="2" id="KW-1133">Transmembrane helix</keyword>
<feature type="region of interest" description="Disordered" evidence="1">
    <location>
        <begin position="93"/>
        <end position="157"/>
    </location>
</feature>
<protein>
    <submittedName>
        <fullName evidence="3">Uncharacterized protein</fullName>
    </submittedName>
</protein>
<dbReference type="EMBL" id="AZBU02000004">
    <property type="protein sequence ID" value="TKR81666.1"/>
    <property type="molecule type" value="Genomic_DNA"/>
</dbReference>
<name>A0A4U5NG19_STECR</name>
<keyword evidence="4" id="KW-1185">Reference proteome</keyword>
<sequence>MDLFVTKKICWARPKAADLSFNSGGAHTFILVALILVIYDSYGAANLSEIFVRLPPRVIYLFISIFDLEGRFIYRFAPHVGWPRVSSPHAAASAVAAHSRRSRTNSWPPRGHLRQKRSRTPQPHPSPHVKTQPGGHEFSRRAARRSLRRRRTPPPHAAQLVAVALEADKSIRSKRSRPRNSTTGEKTSYLSCPLQYFRDDNEKSKSRNRSKTKEKEDATERSRKVIRHRRTRGEDESERSQKSIKTRKTTRKPPTSPTLPQIGSNRVHTQAMQVTENQVVKDESPYANVFIKDAPSEKTMFEPIADQYRPAVAHMHGKHEPAGQRLFQPGQGPS</sequence>
<dbReference type="Proteomes" id="UP000298663">
    <property type="component" value="Unassembled WGS sequence"/>
</dbReference>
<feature type="compositionally biased region" description="Basic residues" evidence="1">
    <location>
        <begin position="242"/>
        <end position="251"/>
    </location>
</feature>
<evidence type="ECO:0000313" key="4">
    <source>
        <dbReference type="Proteomes" id="UP000298663"/>
    </source>
</evidence>
<proteinExistence type="predicted"/>
<reference evidence="3 4" key="2">
    <citation type="journal article" date="2019" name="G3 (Bethesda)">
        <title>Hybrid Assembly of the Genome of the Entomopathogenic Nematode Steinernema carpocapsae Identifies the X-Chromosome.</title>
        <authorList>
            <person name="Serra L."/>
            <person name="Macchietto M."/>
            <person name="Macias-Munoz A."/>
            <person name="McGill C.J."/>
            <person name="Rodriguez I.M."/>
            <person name="Rodriguez B."/>
            <person name="Murad R."/>
            <person name="Mortazavi A."/>
        </authorList>
    </citation>
    <scope>NUCLEOTIDE SEQUENCE [LARGE SCALE GENOMIC DNA]</scope>
    <source>
        <strain evidence="3 4">ALL</strain>
    </source>
</reference>
<comment type="caution">
    <text evidence="3">The sequence shown here is derived from an EMBL/GenBank/DDBJ whole genome shotgun (WGS) entry which is preliminary data.</text>
</comment>
<evidence type="ECO:0000313" key="3">
    <source>
        <dbReference type="EMBL" id="TKR81666.1"/>
    </source>
</evidence>
<feature type="region of interest" description="Disordered" evidence="1">
    <location>
        <begin position="169"/>
        <end position="263"/>
    </location>
</feature>
<keyword evidence="2" id="KW-0812">Transmembrane</keyword>
<feature type="compositionally biased region" description="Basic and acidic residues" evidence="1">
    <location>
        <begin position="197"/>
        <end position="223"/>
    </location>
</feature>
<feature type="transmembrane region" description="Helical" evidence="2">
    <location>
        <begin position="21"/>
        <end position="39"/>
    </location>
</feature>
<feature type="compositionally biased region" description="Polar residues" evidence="1">
    <location>
        <begin position="179"/>
        <end position="190"/>
    </location>
</feature>
<evidence type="ECO:0000256" key="1">
    <source>
        <dbReference type="SAM" id="MobiDB-lite"/>
    </source>
</evidence>
<gene>
    <name evidence="3" type="ORF">L596_015501</name>
</gene>
<feature type="compositionally biased region" description="Basic residues" evidence="1">
    <location>
        <begin position="141"/>
        <end position="153"/>
    </location>
</feature>
<reference evidence="3 4" key="1">
    <citation type="journal article" date="2015" name="Genome Biol.">
        <title>Comparative genomics of Steinernema reveals deeply conserved gene regulatory networks.</title>
        <authorList>
            <person name="Dillman A.R."/>
            <person name="Macchietto M."/>
            <person name="Porter C.F."/>
            <person name="Rogers A."/>
            <person name="Williams B."/>
            <person name="Antoshechkin I."/>
            <person name="Lee M.M."/>
            <person name="Goodwin Z."/>
            <person name="Lu X."/>
            <person name="Lewis E.E."/>
            <person name="Goodrich-Blair H."/>
            <person name="Stock S.P."/>
            <person name="Adams B.J."/>
            <person name="Sternberg P.W."/>
            <person name="Mortazavi A."/>
        </authorList>
    </citation>
    <scope>NUCLEOTIDE SEQUENCE [LARGE SCALE GENOMIC DNA]</scope>
    <source>
        <strain evidence="3 4">ALL</strain>
    </source>
</reference>